<name>A0AAV4R4L1_CAEEX</name>
<comment type="caution">
    <text evidence="1">The sequence shown here is derived from an EMBL/GenBank/DDBJ whole genome shotgun (WGS) entry which is preliminary data.</text>
</comment>
<sequence length="106" mass="11886">MQTSNLILKLLLQENAFNVFLQYAIEKSQPVCAEDVRSAKHRAGIYSQGDGTSPSRSLPIAINKNKIMAEKAQKLVFFDQVVNLLQQDSVLESFRVVRSSDCAKKQ</sequence>
<gene>
    <name evidence="1" type="ORF">CEXT_324681</name>
</gene>
<proteinExistence type="predicted"/>
<protein>
    <submittedName>
        <fullName evidence="1">Uncharacterized protein</fullName>
    </submittedName>
</protein>
<accession>A0AAV4R4L1</accession>
<keyword evidence="2" id="KW-1185">Reference proteome</keyword>
<dbReference type="Proteomes" id="UP001054945">
    <property type="component" value="Unassembled WGS sequence"/>
</dbReference>
<reference evidence="1 2" key="1">
    <citation type="submission" date="2021-06" db="EMBL/GenBank/DDBJ databases">
        <title>Caerostris extrusa draft genome.</title>
        <authorList>
            <person name="Kono N."/>
            <person name="Arakawa K."/>
        </authorList>
    </citation>
    <scope>NUCLEOTIDE SEQUENCE [LARGE SCALE GENOMIC DNA]</scope>
</reference>
<dbReference type="EMBL" id="BPLR01007183">
    <property type="protein sequence ID" value="GIY15033.1"/>
    <property type="molecule type" value="Genomic_DNA"/>
</dbReference>
<organism evidence="1 2">
    <name type="scientific">Caerostris extrusa</name>
    <name type="common">Bark spider</name>
    <name type="synonym">Caerostris bankana</name>
    <dbReference type="NCBI Taxonomy" id="172846"/>
    <lineage>
        <taxon>Eukaryota</taxon>
        <taxon>Metazoa</taxon>
        <taxon>Ecdysozoa</taxon>
        <taxon>Arthropoda</taxon>
        <taxon>Chelicerata</taxon>
        <taxon>Arachnida</taxon>
        <taxon>Araneae</taxon>
        <taxon>Araneomorphae</taxon>
        <taxon>Entelegynae</taxon>
        <taxon>Araneoidea</taxon>
        <taxon>Araneidae</taxon>
        <taxon>Caerostris</taxon>
    </lineage>
</organism>
<evidence type="ECO:0000313" key="2">
    <source>
        <dbReference type="Proteomes" id="UP001054945"/>
    </source>
</evidence>
<dbReference type="AlphaFoldDB" id="A0AAV4R4L1"/>
<evidence type="ECO:0000313" key="1">
    <source>
        <dbReference type="EMBL" id="GIY15033.1"/>
    </source>
</evidence>